<keyword evidence="3" id="KW-1185">Reference proteome</keyword>
<feature type="region of interest" description="Disordered" evidence="1">
    <location>
        <begin position="89"/>
        <end position="152"/>
    </location>
</feature>
<dbReference type="PANTHER" id="PTHR40422:SF1">
    <property type="entry name" value="TRANSLATION MACHINERY-ASSOCIATED PROTEIN 17"/>
    <property type="match status" value="1"/>
</dbReference>
<comment type="caution">
    <text evidence="2">The sequence shown here is derived from an EMBL/GenBank/DDBJ whole genome shotgun (WGS) entry which is preliminary data.</text>
</comment>
<dbReference type="OrthoDB" id="548474at2759"/>
<dbReference type="EMBL" id="LCWF01000137">
    <property type="protein sequence ID" value="KKY17793.1"/>
    <property type="molecule type" value="Genomic_DNA"/>
</dbReference>
<gene>
    <name evidence="2" type="ORF">UCRPC4_g05426</name>
</gene>
<evidence type="ECO:0000256" key="1">
    <source>
        <dbReference type="SAM" id="MobiDB-lite"/>
    </source>
</evidence>
<name>A0A0G2G1J3_PHACM</name>
<evidence type="ECO:0000313" key="2">
    <source>
        <dbReference type="EMBL" id="KKY17793.1"/>
    </source>
</evidence>
<accession>A0A0G2G1J3</accession>
<organism evidence="2 3">
    <name type="scientific">Phaeomoniella chlamydospora</name>
    <name type="common">Phaeoacremonium chlamydosporum</name>
    <dbReference type="NCBI Taxonomy" id="158046"/>
    <lineage>
        <taxon>Eukaryota</taxon>
        <taxon>Fungi</taxon>
        <taxon>Dikarya</taxon>
        <taxon>Ascomycota</taxon>
        <taxon>Pezizomycotina</taxon>
        <taxon>Eurotiomycetes</taxon>
        <taxon>Chaetothyriomycetidae</taxon>
        <taxon>Phaeomoniellales</taxon>
        <taxon>Phaeomoniellaceae</taxon>
        <taxon>Phaeomoniella</taxon>
    </lineage>
</organism>
<dbReference type="AlphaFoldDB" id="A0A0G2G1J3"/>
<dbReference type="GO" id="GO:0030674">
    <property type="term" value="F:protein-macromolecule adaptor activity"/>
    <property type="evidence" value="ECO:0007669"/>
    <property type="project" value="TreeGrafter"/>
</dbReference>
<reference evidence="2 3" key="2">
    <citation type="submission" date="2015-05" db="EMBL/GenBank/DDBJ databases">
        <authorList>
            <person name="Morales-Cruz A."/>
            <person name="Amrine K.C."/>
            <person name="Cantu D."/>
        </authorList>
    </citation>
    <scope>NUCLEOTIDE SEQUENCE [LARGE SCALE GENOMIC DNA]</scope>
    <source>
        <strain evidence="2">UCRPC4</strain>
    </source>
</reference>
<dbReference type="Proteomes" id="UP000053317">
    <property type="component" value="Unassembled WGS sequence"/>
</dbReference>
<feature type="compositionally biased region" description="Basic and acidic residues" evidence="1">
    <location>
        <begin position="112"/>
        <end position="124"/>
    </location>
</feature>
<sequence length="174" mass="19364">MSADALPISPAQFATALETLPLGNLYAKALELRNSLLHLQRSNEELRVFSQEAGGDRDCEEAIMENEEVMDRMRERIGIIRDEVEKRGASWHELEQASSMNMDEAAQANGHQNEDVVNDREEPSGRTNGAEVVPQPQLGTVNRSGGRLTDEQLRGQLRAQLGDEDEEDEDGVHL</sequence>
<dbReference type="PANTHER" id="PTHR40422">
    <property type="entry name" value="TRANSLATION MACHINERY-ASSOCIATED PROTEIN 17"/>
    <property type="match status" value="1"/>
</dbReference>
<evidence type="ECO:0000313" key="3">
    <source>
        <dbReference type="Proteomes" id="UP000053317"/>
    </source>
</evidence>
<reference evidence="2 3" key="1">
    <citation type="submission" date="2015-05" db="EMBL/GenBank/DDBJ databases">
        <title>Distinctive expansion of gene families associated with plant cell wall degradation and secondary metabolism in the genomes of grapevine trunk pathogens.</title>
        <authorList>
            <person name="Lawrence D.P."/>
            <person name="Travadon R."/>
            <person name="Rolshausen P.E."/>
            <person name="Baumgartner K."/>
        </authorList>
    </citation>
    <scope>NUCLEOTIDE SEQUENCE [LARGE SCALE GENOMIC DNA]</scope>
    <source>
        <strain evidence="2">UCRPC4</strain>
    </source>
</reference>
<proteinExistence type="predicted"/>
<evidence type="ECO:0008006" key="4">
    <source>
        <dbReference type="Google" id="ProtNLM"/>
    </source>
</evidence>
<dbReference type="GO" id="GO:0070682">
    <property type="term" value="P:proteasome regulatory particle assembly"/>
    <property type="evidence" value="ECO:0007669"/>
    <property type="project" value="InterPro"/>
</dbReference>
<protein>
    <recommendedName>
        <fullName evidence="4">Secondary alcohol dehydrogenase</fullName>
    </recommendedName>
</protein>
<dbReference type="InterPro" id="IPR038966">
    <property type="entry name" value="TMA17"/>
</dbReference>